<feature type="domain" description="Helicase C-terminal" evidence="6">
    <location>
        <begin position="391"/>
        <end position="532"/>
    </location>
</feature>
<dbReference type="InterPro" id="IPR027417">
    <property type="entry name" value="P-loop_NTPase"/>
</dbReference>
<dbReference type="Proteomes" id="UP001479436">
    <property type="component" value="Unassembled WGS sequence"/>
</dbReference>
<evidence type="ECO:0000256" key="3">
    <source>
        <dbReference type="ARBA" id="ARBA00022806"/>
    </source>
</evidence>
<evidence type="ECO:0000256" key="1">
    <source>
        <dbReference type="ARBA" id="ARBA00022741"/>
    </source>
</evidence>
<evidence type="ECO:0000256" key="4">
    <source>
        <dbReference type="ARBA" id="ARBA00022840"/>
    </source>
</evidence>
<evidence type="ECO:0000259" key="6">
    <source>
        <dbReference type="PROSITE" id="PS51194"/>
    </source>
</evidence>
<evidence type="ECO:0000259" key="5">
    <source>
        <dbReference type="PROSITE" id="PS51192"/>
    </source>
</evidence>
<dbReference type="Pfam" id="PF00270">
    <property type="entry name" value="DEAD"/>
    <property type="match status" value="1"/>
</dbReference>
<evidence type="ECO:0008006" key="9">
    <source>
        <dbReference type="Google" id="ProtNLM"/>
    </source>
</evidence>
<dbReference type="Gene3D" id="3.40.50.300">
    <property type="entry name" value="P-loop containing nucleotide triphosphate hydrolases"/>
    <property type="match status" value="2"/>
</dbReference>
<proteinExistence type="predicted"/>
<sequence length="532" mass="59650">MFGLCRLTKQLNLGKSLLCYEHNATIIGKRGVPKAFFSNTSLLEARNASMKKPNVSTLTKHMKPDGMTGYQRRAKLLREQSKKKSPVSKKTRGFVPVRFKLLSVDSDVKSPSTKIKKNKPGEETVKDFVKRANSSQFEDFKLREEVYAALKKGPLSHVGEHVRPTEIQTLAIPEILKGRSQVLCAAETGSGKTLAYLLPLINKLKEQEAAHEKQVSTTAVRKLNKPRVVILVPSRELVNQVINVGKSMCHHAKFRIAAMTNAMTKKNVLRAFESPVDVLVATPASLLHYFNDKDISFADTFSVVIDEADSMFDGGFGDEIKDIFKYIKRSRETQNLDCQFIVVSATLPKKVNESLDKMFPQLFKITTPSLHKALPRLRQNFVDLARFQGNKQMAILDVLRGNSQDRTMIFTNTKHGAKLLHNFLDEKNIKTYLLSGDTSDDARDEMVNSFKDGTQESRIMVCTDIASRGLDVSNVHHVILYDFPSSVVDYLHRVGRTARAGSKGKATSLVARKNRNLADRIQRSIRDGTVLS</sequence>
<organism evidence="7 8">
    <name type="scientific">Basidiobolus ranarum</name>
    <dbReference type="NCBI Taxonomy" id="34480"/>
    <lineage>
        <taxon>Eukaryota</taxon>
        <taxon>Fungi</taxon>
        <taxon>Fungi incertae sedis</taxon>
        <taxon>Zoopagomycota</taxon>
        <taxon>Entomophthoromycotina</taxon>
        <taxon>Basidiobolomycetes</taxon>
        <taxon>Basidiobolales</taxon>
        <taxon>Basidiobolaceae</taxon>
        <taxon>Basidiobolus</taxon>
    </lineage>
</organism>
<dbReference type="SUPFAM" id="SSF52540">
    <property type="entry name" value="P-loop containing nucleoside triphosphate hydrolases"/>
    <property type="match status" value="1"/>
</dbReference>
<name>A0ABR2W934_9FUNG</name>
<dbReference type="PANTHER" id="PTHR47960">
    <property type="entry name" value="DEAD-BOX ATP-DEPENDENT RNA HELICASE 50"/>
    <property type="match status" value="1"/>
</dbReference>
<dbReference type="InterPro" id="IPR001650">
    <property type="entry name" value="Helicase_C-like"/>
</dbReference>
<evidence type="ECO:0000256" key="2">
    <source>
        <dbReference type="ARBA" id="ARBA00022801"/>
    </source>
</evidence>
<dbReference type="EMBL" id="JASJQH010006916">
    <property type="protein sequence ID" value="KAK9727619.1"/>
    <property type="molecule type" value="Genomic_DNA"/>
</dbReference>
<dbReference type="CDD" id="cd18787">
    <property type="entry name" value="SF2_C_DEAD"/>
    <property type="match status" value="1"/>
</dbReference>
<dbReference type="InterPro" id="IPR011545">
    <property type="entry name" value="DEAD/DEAH_box_helicase_dom"/>
</dbReference>
<evidence type="ECO:0000313" key="7">
    <source>
        <dbReference type="EMBL" id="KAK9727619.1"/>
    </source>
</evidence>
<evidence type="ECO:0000313" key="8">
    <source>
        <dbReference type="Proteomes" id="UP001479436"/>
    </source>
</evidence>
<reference evidence="7 8" key="1">
    <citation type="submission" date="2023-04" db="EMBL/GenBank/DDBJ databases">
        <title>Genome of Basidiobolus ranarum AG-B5.</title>
        <authorList>
            <person name="Stajich J.E."/>
            <person name="Carter-House D."/>
            <person name="Gryganskyi A."/>
        </authorList>
    </citation>
    <scope>NUCLEOTIDE SEQUENCE [LARGE SCALE GENOMIC DNA]</scope>
    <source>
        <strain evidence="7 8">AG-B5</strain>
    </source>
</reference>
<gene>
    <name evidence="7" type="ORF">K7432_001703</name>
</gene>
<keyword evidence="4" id="KW-0067">ATP-binding</keyword>
<comment type="caution">
    <text evidence="7">The sequence shown here is derived from an EMBL/GenBank/DDBJ whole genome shotgun (WGS) entry which is preliminary data.</text>
</comment>
<accession>A0ABR2W934</accession>
<dbReference type="SMART" id="SM00487">
    <property type="entry name" value="DEXDc"/>
    <property type="match status" value="1"/>
</dbReference>
<keyword evidence="3" id="KW-0347">Helicase</keyword>
<keyword evidence="2" id="KW-0378">Hydrolase</keyword>
<dbReference type="PROSITE" id="PS51192">
    <property type="entry name" value="HELICASE_ATP_BIND_1"/>
    <property type="match status" value="1"/>
</dbReference>
<keyword evidence="8" id="KW-1185">Reference proteome</keyword>
<dbReference type="PROSITE" id="PS51194">
    <property type="entry name" value="HELICASE_CTER"/>
    <property type="match status" value="1"/>
</dbReference>
<dbReference type="InterPro" id="IPR014001">
    <property type="entry name" value="Helicase_ATP-bd"/>
</dbReference>
<keyword evidence="1" id="KW-0547">Nucleotide-binding</keyword>
<protein>
    <recommendedName>
        <fullName evidence="9">RNA helicase</fullName>
    </recommendedName>
</protein>
<feature type="domain" description="Helicase ATP-binding" evidence="5">
    <location>
        <begin position="173"/>
        <end position="365"/>
    </location>
</feature>
<dbReference type="Pfam" id="PF00271">
    <property type="entry name" value="Helicase_C"/>
    <property type="match status" value="1"/>
</dbReference>
<dbReference type="SMART" id="SM00490">
    <property type="entry name" value="HELICc"/>
    <property type="match status" value="1"/>
</dbReference>